<feature type="domain" description="Response regulatory" evidence="5">
    <location>
        <begin position="3"/>
        <end position="119"/>
    </location>
</feature>
<keyword evidence="7" id="KW-1185">Reference proteome</keyword>
<dbReference type="RefSeq" id="WP_075866354.1">
    <property type="nucleotide sequence ID" value="NZ_BDJL01000132.1"/>
</dbReference>
<gene>
    <name evidence="6" type="ORF">ciss_21250</name>
</gene>
<dbReference type="PANTHER" id="PTHR44591">
    <property type="entry name" value="STRESS RESPONSE REGULATOR PROTEIN 1"/>
    <property type="match status" value="1"/>
</dbReference>
<sequence length="120" mass="13413">MKKILALDDSTTMLQSIKLSLLRKGHQVSTFTKGSEALAMLGKEKFDLIITDLNMPEMDGITFIQKVRALSNYKFTPILVLTTESQAAKKEQARKAGATAWITKPFTPEQLLMVVEKIAR</sequence>
<comment type="function">
    <text evidence="3">May play the central regulatory role in sporulation. It may be an element of the effector pathway responsible for the activation of sporulation genes in response to nutritional stress. Spo0A may act in concert with spo0H (a sigma factor) to control the expression of some genes that are critical to the sporulation process.</text>
</comment>
<protein>
    <recommendedName>
        <fullName evidence="1">Stage 0 sporulation protein A homolog</fullName>
    </recommendedName>
</protein>
<dbReference type="PROSITE" id="PS50110">
    <property type="entry name" value="RESPONSE_REGULATORY"/>
    <property type="match status" value="1"/>
</dbReference>
<feature type="modified residue" description="4-aspartylphosphate" evidence="4">
    <location>
        <position position="52"/>
    </location>
</feature>
<dbReference type="GO" id="GO:0000160">
    <property type="term" value="P:phosphorelay signal transduction system"/>
    <property type="evidence" value="ECO:0007669"/>
    <property type="project" value="InterPro"/>
</dbReference>
<dbReference type="Pfam" id="PF00072">
    <property type="entry name" value="Response_reg"/>
    <property type="match status" value="1"/>
</dbReference>
<dbReference type="InterPro" id="IPR001789">
    <property type="entry name" value="Sig_transdc_resp-reg_receiver"/>
</dbReference>
<evidence type="ECO:0000313" key="6">
    <source>
        <dbReference type="EMBL" id="GAV26192.1"/>
    </source>
</evidence>
<dbReference type="SUPFAM" id="SSF52172">
    <property type="entry name" value="CheY-like"/>
    <property type="match status" value="1"/>
</dbReference>
<dbReference type="AlphaFoldDB" id="A0A1L8D4U5"/>
<evidence type="ECO:0000313" key="7">
    <source>
        <dbReference type="Proteomes" id="UP000187338"/>
    </source>
</evidence>
<evidence type="ECO:0000256" key="4">
    <source>
        <dbReference type="PROSITE-ProRule" id="PRU00169"/>
    </source>
</evidence>
<dbReference type="SMART" id="SM00448">
    <property type="entry name" value="REC"/>
    <property type="match status" value="1"/>
</dbReference>
<evidence type="ECO:0000256" key="2">
    <source>
        <dbReference type="ARBA" id="ARBA00022553"/>
    </source>
</evidence>
<dbReference type="InterPro" id="IPR050595">
    <property type="entry name" value="Bact_response_regulator"/>
</dbReference>
<evidence type="ECO:0000256" key="3">
    <source>
        <dbReference type="ARBA" id="ARBA00024867"/>
    </source>
</evidence>
<dbReference type="STRING" id="661089.ciss_21250"/>
<dbReference type="Proteomes" id="UP000187338">
    <property type="component" value="Unassembled WGS sequence"/>
</dbReference>
<evidence type="ECO:0000259" key="5">
    <source>
        <dbReference type="PROSITE" id="PS50110"/>
    </source>
</evidence>
<comment type="caution">
    <text evidence="6">The sequence shown here is derived from an EMBL/GenBank/DDBJ whole genome shotgun (WGS) entry which is preliminary data.</text>
</comment>
<reference evidence="7" key="1">
    <citation type="submission" date="2016-12" db="EMBL/GenBank/DDBJ databases">
        <title>Draft Genome Sequences od Carboxydothermus pertinax and islandicus, Hydrogenogenic Carboxydotrophic Bacteria.</title>
        <authorList>
            <person name="Fukuyama Y."/>
            <person name="Ohmae K."/>
            <person name="Yoneda Y."/>
            <person name="Yoshida T."/>
            <person name="Sako Y."/>
        </authorList>
    </citation>
    <scope>NUCLEOTIDE SEQUENCE [LARGE SCALE GENOMIC DNA]</scope>
    <source>
        <strain evidence="7">SET</strain>
    </source>
</reference>
<dbReference type="OrthoDB" id="9790669at2"/>
<evidence type="ECO:0000256" key="1">
    <source>
        <dbReference type="ARBA" id="ARBA00018672"/>
    </source>
</evidence>
<name>A0A1L8D4U5_9THEO</name>
<proteinExistence type="predicted"/>
<dbReference type="InterPro" id="IPR011006">
    <property type="entry name" value="CheY-like_superfamily"/>
</dbReference>
<organism evidence="6 7">
    <name type="scientific">Carboxydothermus islandicus</name>
    <dbReference type="NCBI Taxonomy" id="661089"/>
    <lineage>
        <taxon>Bacteria</taxon>
        <taxon>Bacillati</taxon>
        <taxon>Bacillota</taxon>
        <taxon>Clostridia</taxon>
        <taxon>Thermoanaerobacterales</taxon>
        <taxon>Thermoanaerobacteraceae</taxon>
        <taxon>Carboxydothermus</taxon>
    </lineage>
</organism>
<keyword evidence="2 4" id="KW-0597">Phosphoprotein</keyword>
<dbReference type="EMBL" id="BDJL01000132">
    <property type="protein sequence ID" value="GAV26192.1"/>
    <property type="molecule type" value="Genomic_DNA"/>
</dbReference>
<accession>A0A1L8D4U5</accession>
<dbReference type="PANTHER" id="PTHR44591:SF25">
    <property type="entry name" value="CHEMOTAXIS TWO-COMPONENT RESPONSE REGULATOR"/>
    <property type="match status" value="1"/>
</dbReference>
<dbReference type="Gene3D" id="3.40.50.2300">
    <property type="match status" value="1"/>
</dbReference>